<reference evidence="1 2" key="1">
    <citation type="submission" date="2021-03" db="EMBL/GenBank/DDBJ databases">
        <title>Isolation and description of Capnocytophaga bilenii sp. nov., a novel Capnocytophaga species, isolated from a gingivitis subject.</title>
        <authorList>
            <person name="Antezack A."/>
            <person name="Monnet-Corti V."/>
            <person name="La Scola B."/>
        </authorList>
    </citation>
    <scope>NUCLEOTIDE SEQUENCE [LARGE SCALE GENOMIC DNA]</scope>
    <source>
        <strain evidence="1 2">Marseille-Q4570</strain>
    </source>
</reference>
<evidence type="ECO:0000313" key="2">
    <source>
        <dbReference type="Proteomes" id="UP000681610"/>
    </source>
</evidence>
<dbReference type="RefSeq" id="WP_208058241.1">
    <property type="nucleotide sequence ID" value="NZ_JAGDYP010000002.1"/>
</dbReference>
<proteinExistence type="predicted"/>
<dbReference type="EMBL" id="JAGDYP010000002">
    <property type="protein sequence ID" value="MBO1883611.1"/>
    <property type="molecule type" value="Genomic_DNA"/>
</dbReference>
<dbReference type="Proteomes" id="UP000681610">
    <property type="component" value="Unassembled WGS sequence"/>
</dbReference>
<keyword evidence="1" id="KW-0670">Pyruvate</keyword>
<organism evidence="1 2">
    <name type="scientific">Capnocytophaga bilenii</name>
    <dbReference type="NCBI Taxonomy" id="2819369"/>
    <lineage>
        <taxon>Bacteria</taxon>
        <taxon>Pseudomonadati</taxon>
        <taxon>Bacteroidota</taxon>
        <taxon>Flavobacteriia</taxon>
        <taxon>Flavobacteriales</taxon>
        <taxon>Flavobacteriaceae</taxon>
        <taxon>Capnocytophaga</taxon>
    </lineage>
</organism>
<accession>A0ABS3PWB0</accession>
<evidence type="ECO:0000313" key="1">
    <source>
        <dbReference type="EMBL" id="MBO1883611.1"/>
    </source>
</evidence>
<sequence length="129" mass="14450">MLNNNLQLIECVTTANKDYLQSLLAVGFYAIALKSELQELTTQLDYSHCNTQILLLDNETSLIGQPLTLEAVAKNYQEGNRRFYSAIRGNGGYLPTEKLLTYLQALKINTSINLLAFESAYNQLLALTQ</sequence>
<keyword evidence="2" id="KW-1185">Reference proteome</keyword>
<name>A0ABS3PWB0_9FLAO</name>
<comment type="caution">
    <text evidence="1">The sequence shown here is derived from an EMBL/GenBank/DDBJ whole genome shotgun (WGS) entry which is preliminary data.</text>
</comment>
<gene>
    <name evidence="1" type="ORF">J4N46_04020</name>
</gene>
<protein>
    <submittedName>
        <fullName evidence="1">Pyruvate carboxyltransferase</fullName>
    </submittedName>
</protein>